<keyword evidence="2" id="KW-1185">Reference proteome</keyword>
<dbReference type="Proteomes" id="UP000643279">
    <property type="component" value="Unassembled WGS sequence"/>
</dbReference>
<name>A0ABQ2B0W5_9MICC</name>
<protein>
    <submittedName>
        <fullName evidence="1">Uncharacterized protein</fullName>
    </submittedName>
</protein>
<accession>A0ABQ2B0W5</accession>
<proteinExistence type="predicted"/>
<dbReference type="EMBL" id="BMFW01000029">
    <property type="protein sequence ID" value="GGI00879.1"/>
    <property type="molecule type" value="Genomic_DNA"/>
</dbReference>
<evidence type="ECO:0000313" key="2">
    <source>
        <dbReference type="Proteomes" id="UP000643279"/>
    </source>
</evidence>
<gene>
    <name evidence="1" type="ORF">GCM10007170_39040</name>
</gene>
<reference evidence="2" key="1">
    <citation type="journal article" date="2019" name="Int. J. Syst. Evol. Microbiol.">
        <title>The Global Catalogue of Microorganisms (GCM) 10K type strain sequencing project: providing services to taxonomists for standard genome sequencing and annotation.</title>
        <authorList>
            <consortium name="The Broad Institute Genomics Platform"/>
            <consortium name="The Broad Institute Genome Sequencing Center for Infectious Disease"/>
            <person name="Wu L."/>
            <person name="Ma J."/>
        </authorList>
    </citation>
    <scope>NUCLEOTIDE SEQUENCE [LARGE SCALE GENOMIC DNA]</scope>
    <source>
        <strain evidence="2">CGMCC 1.12778</strain>
    </source>
</reference>
<comment type="caution">
    <text evidence="1">The sequence shown here is derived from an EMBL/GenBank/DDBJ whole genome shotgun (WGS) entry which is preliminary data.</text>
</comment>
<organism evidence="1 2">
    <name type="scientific">Arthrobacter liuii</name>
    <dbReference type="NCBI Taxonomy" id="1476996"/>
    <lineage>
        <taxon>Bacteria</taxon>
        <taxon>Bacillati</taxon>
        <taxon>Actinomycetota</taxon>
        <taxon>Actinomycetes</taxon>
        <taxon>Micrococcales</taxon>
        <taxon>Micrococcaceae</taxon>
        <taxon>Arthrobacter</taxon>
    </lineage>
</organism>
<evidence type="ECO:0000313" key="1">
    <source>
        <dbReference type="EMBL" id="GGI00879.1"/>
    </source>
</evidence>
<sequence length="46" mass="4999">MVEQMRLWEDVKCLAGAQQARLAVALDVQQRGEQAAAGVPVAVMFL</sequence>
<dbReference type="RefSeq" id="WP_188573188.1">
    <property type="nucleotide sequence ID" value="NZ_BMFW01000029.1"/>
</dbReference>